<dbReference type="PANTHER" id="PTHR37984">
    <property type="entry name" value="PROTEIN CBG26694"/>
    <property type="match status" value="1"/>
</dbReference>
<keyword evidence="5" id="KW-1185">Reference proteome</keyword>
<dbReference type="GO" id="GO:0003824">
    <property type="term" value="F:catalytic activity"/>
    <property type="evidence" value="ECO:0007669"/>
    <property type="project" value="UniProtKB-KW"/>
</dbReference>
<feature type="chain" id="PRO_5023008833" evidence="2">
    <location>
        <begin position="17"/>
        <end position="366"/>
    </location>
</feature>
<keyword evidence="2" id="KW-0732">Signal</keyword>
<dbReference type="Gene3D" id="3.30.70.270">
    <property type="match status" value="1"/>
</dbReference>
<gene>
    <name evidence="4" type="ORF">EPI10_023992</name>
</gene>
<reference evidence="5" key="1">
    <citation type="journal article" date="2019" name="Plant Biotechnol. J.">
        <title>Genome sequencing of the Australian wild diploid species Gossypium australe highlights disease resistance and delayed gland morphogenesis.</title>
        <authorList>
            <person name="Cai Y."/>
            <person name="Cai X."/>
            <person name="Wang Q."/>
            <person name="Wang P."/>
            <person name="Zhang Y."/>
            <person name="Cai C."/>
            <person name="Xu Y."/>
            <person name="Wang K."/>
            <person name="Zhou Z."/>
            <person name="Wang C."/>
            <person name="Geng S."/>
            <person name="Li B."/>
            <person name="Dong Q."/>
            <person name="Hou Y."/>
            <person name="Wang H."/>
            <person name="Ai P."/>
            <person name="Liu Z."/>
            <person name="Yi F."/>
            <person name="Sun M."/>
            <person name="An G."/>
            <person name="Cheng J."/>
            <person name="Zhang Y."/>
            <person name="Shi Q."/>
            <person name="Xie Y."/>
            <person name="Shi X."/>
            <person name="Chang Y."/>
            <person name="Huang F."/>
            <person name="Chen Y."/>
            <person name="Hong S."/>
            <person name="Mi L."/>
            <person name="Sun Q."/>
            <person name="Zhang L."/>
            <person name="Zhou B."/>
            <person name="Peng R."/>
            <person name="Zhang X."/>
            <person name="Liu F."/>
        </authorList>
    </citation>
    <scope>NUCLEOTIDE SEQUENCE [LARGE SCALE GENOMIC DNA]</scope>
    <source>
        <strain evidence="5">cv. PA1801</strain>
    </source>
</reference>
<protein>
    <submittedName>
        <fullName evidence="4">Retrotransposable element Tf2</fullName>
    </submittedName>
</protein>
<dbReference type="Gene3D" id="3.10.10.10">
    <property type="entry name" value="HIV Type 1 Reverse Transcriptase, subunit A, domain 1"/>
    <property type="match status" value="1"/>
</dbReference>
<organism evidence="4 5">
    <name type="scientific">Gossypium australe</name>
    <dbReference type="NCBI Taxonomy" id="47621"/>
    <lineage>
        <taxon>Eukaryota</taxon>
        <taxon>Viridiplantae</taxon>
        <taxon>Streptophyta</taxon>
        <taxon>Embryophyta</taxon>
        <taxon>Tracheophyta</taxon>
        <taxon>Spermatophyta</taxon>
        <taxon>Magnoliopsida</taxon>
        <taxon>eudicotyledons</taxon>
        <taxon>Gunneridae</taxon>
        <taxon>Pentapetalae</taxon>
        <taxon>rosids</taxon>
        <taxon>malvids</taxon>
        <taxon>Malvales</taxon>
        <taxon>Malvaceae</taxon>
        <taxon>Malvoideae</taxon>
        <taxon>Gossypium</taxon>
    </lineage>
</organism>
<dbReference type="InterPro" id="IPR050951">
    <property type="entry name" value="Retrovirus_Pol_polyprotein"/>
</dbReference>
<dbReference type="PANTHER" id="PTHR37984:SF5">
    <property type="entry name" value="PROTEIN NYNRIN-LIKE"/>
    <property type="match status" value="1"/>
</dbReference>
<evidence type="ECO:0000313" key="4">
    <source>
        <dbReference type="EMBL" id="KAA3473629.1"/>
    </source>
</evidence>
<dbReference type="Proteomes" id="UP000325315">
    <property type="component" value="Unassembled WGS sequence"/>
</dbReference>
<evidence type="ECO:0000256" key="2">
    <source>
        <dbReference type="SAM" id="SignalP"/>
    </source>
</evidence>
<dbReference type="Pfam" id="PF08284">
    <property type="entry name" value="RVP_2"/>
    <property type="match status" value="1"/>
</dbReference>
<feature type="domain" description="Reverse transcriptase/retrotransposon-derived protein RNase H-like" evidence="3">
    <location>
        <begin position="205"/>
        <end position="265"/>
    </location>
</feature>
<dbReference type="InterPro" id="IPR043502">
    <property type="entry name" value="DNA/RNA_pol_sf"/>
</dbReference>
<dbReference type="InterPro" id="IPR041577">
    <property type="entry name" value="RT_RNaseH_2"/>
</dbReference>
<evidence type="ECO:0000259" key="3">
    <source>
        <dbReference type="Pfam" id="PF17919"/>
    </source>
</evidence>
<feature type="signal peptide" evidence="2">
    <location>
        <begin position="1"/>
        <end position="16"/>
    </location>
</feature>
<proteinExistence type="predicted"/>
<dbReference type="InterPro" id="IPR043128">
    <property type="entry name" value="Rev_trsase/Diguanyl_cyclase"/>
</dbReference>
<evidence type="ECO:0000313" key="5">
    <source>
        <dbReference type="Proteomes" id="UP000325315"/>
    </source>
</evidence>
<evidence type="ECO:0000256" key="1">
    <source>
        <dbReference type="ARBA" id="ARBA00023268"/>
    </source>
</evidence>
<dbReference type="Pfam" id="PF17919">
    <property type="entry name" value="RT_RNaseH_2"/>
    <property type="match status" value="1"/>
</dbReference>
<dbReference type="EMBL" id="SMMG02000005">
    <property type="protein sequence ID" value="KAA3473629.1"/>
    <property type="molecule type" value="Genomic_DNA"/>
</dbReference>
<keyword evidence="1" id="KW-0511">Multifunctional enzyme</keyword>
<sequence length="366" mass="41646">MTRGYCFLANLILSLFDEFDVILVMDWLTLHDAIVNCRRKTIELKCQNSEILRIESDESSGLPILIPSMSAQRCVRKGCQTYLAYVLDTKIMAPTELKELKAQLQELIDRGFARPSFSPWGAPVLIVKKKDGSMRLCIDYCQLNKVTIKNNCELRIRMCQKNKSEHAEHLRIIRTLKDKQLFAKFNKCEFWLQGVGFLGHIVPAEAPVLVQPDSGKEFVIFSDVSLNGLGFVLMQGGKVIAYASQDLKPHEMNYPMHDLELAAIIGSDDCLMFRGMKRDISEFVSRCLVCQQVKVEHQVPSGLLQPVMIPECKWDTVTMDFVSGLPLPPIKKDAICVVVDRLTKSTHFFSIRTEYSLDKLAELYIF</sequence>
<dbReference type="AlphaFoldDB" id="A0A5B6VVR6"/>
<dbReference type="SUPFAM" id="SSF56672">
    <property type="entry name" value="DNA/RNA polymerases"/>
    <property type="match status" value="1"/>
</dbReference>
<name>A0A5B6VVR6_9ROSI</name>
<comment type="caution">
    <text evidence="4">The sequence shown here is derived from an EMBL/GenBank/DDBJ whole genome shotgun (WGS) entry which is preliminary data.</text>
</comment>
<accession>A0A5B6VVR6</accession>